<proteinExistence type="predicted"/>
<sequence>MNSIDLTLIKDIILIIGSLTATFFTLRSFNKWKKEHKGKLKYELSRNLLKSILDLRDDFGRVRSPLILASEFSSKHHISETKKSEQYQYVFQNRLKYLQESYNTFLSFLPEVEIDYNSEMSKLCKELTRHVTHYNIKLNEFIQLVDNLDTFNNPYEKELNSIIFNNGDNNPTTDSFDKTVGKLKIQLTKEMKKY</sequence>
<evidence type="ECO:0000313" key="1">
    <source>
        <dbReference type="EMBL" id="MBC8753637.1"/>
    </source>
</evidence>
<accession>A0ABR7Q538</accession>
<reference evidence="1 2" key="1">
    <citation type="submission" date="2020-07" db="EMBL/GenBank/DDBJ databases">
        <title>Description of Kordia aestuariivivens sp. nov., isolated from a tidal flat.</title>
        <authorList>
            <person name="Park S."/>
            <person name="Yoon J.-H."/>
        </authorList>
    </citation>
    <scope>NUCLEOTIDE SEQUENCE [LARGE SCALE GENOMIC DNA]</scope>
    <source>
        <strain evidence="1 2">YSTF-M3</strain>
    </source>
</reference>
<evidence type="ECO:0000313" key="2">
    <source>
        <dbReference type="Proteomes" id="UP000619238"/>
    </source>
</evidence>
<evidence type="ECO:0008006" key="3">
    <source>
        <dbReference type="Google" id="ProtNLM"/>
    </source>
</evidence>
<dbReference type="EMBL" id="JACGWS010000001">
    <property type="protein sequence ID" value="MBC8753637.1"/>
    <property type="molecule type" value="Genomic_DNA"/>
</dbReference>
<dbReference type="Proteomes" id="UP000619238">
    <property type="component" value="Unassembled WGS sequence"/>
</dbReference>
<dbReference type="RefSeq" id="WP_187560662.1">
    <property type="nucleotide sequence ID" value="NZ_JACGWS010000001.1"/>
</dbReference>
<name>A0ABR7Q538_9FLAO</name>
<protein>
    <recommendedName>
        <fullName evidence="3">LemA family protein</fullName>
    </recommendedName>
</protein>
<gene>
    <name evidence="1" type="ORF">H2O64_03065</name>
</gene>
<keyword evidence="2" id="KW-1185">Reference proteome</keyword>
<organism evidence="1 2">
    <name type="scientific">Kordia aestuariivivens</name>
    <dbReference type="NCBI Taxonomy" id="2759037"/>
    <lineage>
        <taxon>Bacteria</taxon>
        <taxon>Pseudomonadati</taxon>
        <taxon>Bacteroidota</taxon>
        <taxon>Flavobacteriia</taxon>
        <taxon>Flavobacteriales</taxon>
        <taxon>Flavobacteriaceae</taxon>
        <taxon>Kordia</taxon>
    </lineage>
</organism>
<comment type="caution">
    <text evidence="1">The sequence shown here is derived from an EMBL/GenBank/DDBJ whole genome shotgun (WGS) entry which is preliminary data.</text>
</comment>